<dbReference type="Gene3D" id="1.20.1290.10">
    <property type="entry name" value="AhpD-like"/>
    <property type="match status" value="1"/>
</dbReference>
<feature type="domain" description="Carboxymuconolactone decarboxylase-like" evidence="1">
    <location>
        <begin position="39"/>
        <end position="93"/>
    </location>
</feature>
<dbReference type="SUPFAM" id="SSF69118">
    <property type="entry name" value="AhpD-like"/>
    <property type="match status" value="1"/>
</dbReference>
<evidence type="ECO:0000313" key="3">
    <source>
        <dbReference type="Proteomes" id="UP000602653"/>
    </source>
</evidence>
<dbReference type="NCBIfam" id="TIGR00778">
    <property type="entry name" value="ahpD_dom"/>
    <property type="match status" value="1"/>
</dbReference>
<protein>
    <submittedName>
        <fullName evidence="2">Carboxymuconolactone decarboxylase family protein</fullName>
    </submittedName>
</protein>
<gene>
    <name evidence="2" type="ORF">JTE88_08690</name>
</gene>
<proteinExistence type="predicted"/>
<keyword evidence="3" id="KW-1185">Reference proteome</keyword>
<dbReference type="RefSeq" id="WP_204424402.1">
    <property type="nucleotide sequence ID" value="NZ_CP070228.1"/>
</dbReference>
<dbReference type="Proteomes" id="UP000602653">
    <property type="component" value="Chromosome"/>
</dbReference>
<evidence type="ECO:0000313" key="2">
    <source>
        <dbReference type="EMBL" id="QRV02130.1"/>
    </source>
</evidence>
<reference evidence="2 3" key="1">
    <citation type="submission" date="2021-02" db="EMBL/GenBank/DDBJ databases">
        <title>Complete Genome Sequence of Arcanobacterium phocisimile strain DSM 26142T from a harbour seal.</title>
        <authorList>
            <person name="Borowiak M."/>
            <person name="Alssahen M."/>
            <person name="Malorny B."/>
            <person name="Laemmler C."/>
            <person name="Siebert U."/>
            <person name="Ploetz M."/>
            <person name="Abdulmawjood A."/>
        </authorList>
    </citation>
    <scope>NUCLEOTIDE SEQUENCE [LARGE SCALE GENOMIC DNA]</scope>
    <source>
        <strain evidence="2 3">DSM 26142</strain>
    </source>
</reference>
<dbReference type="EMBL" id="CP070228">
    <property type="protein sequence ID" value="QRV02130.1"/>
    <property type="molecule type" value="Genomic_DNA"/>
</dbReference>
<dbReference type="PANTHER" id="PTHR34846:SF5">
    <property type="entry name" value="CARBOXYMUCONOLACTONE DECARBOXYLASE-LIKE DOMAIN-CONTAINING PROTEIN"/>
    <property type="match status" value="1"/>
</dbReference>
<accession>A0ABX7IHB8</accession>
<evidence type="ECO:0000259" key="1">
    <source>
        <dbReference type="Pfam" id="PF02627"/>
    </source>
</evidence>
<name>A0ABX7IHB8_9ACTO</name>
<dbReference type="Pfam" id="PF02627">
    <property type="entry name" value="CMD"/>
    <property type="match status" value="1"/>
</dbReference>
<organism evidence="2 3">
    <name type="scientific">Arcanobacterium phocisimile</name>
    <dbReference type="NCBI Taxonomy" id="1302235"/>
    <lineage>
        <taxon>Bacteria</taxon>
        <taxon>Bacillati</taxon>
        <taxon>Actinomycetota</taxon>
        <taxon>Actinomycetes</taxon>
        <taxon>Actinomycetales</taxon>
        <taxon>Actinomycetaceae</taxon>
        <taxon>Arcanobacterium</taxon>
    </lineage>
</organism>
<dbReference type="InterPro" id="IPR003779">
    <property type="entry name" value="CMD-like"/>
</dbReference>
<dbReference type="PANTHER" id="PTHR34846">
    <property type="entry name" value="4-CARBOXYMUCONOLACTONE DECARBOXYLASE FAMILY PROTEIN (AFU_ORTHOLOGUE AFUA_6G11590)"/>
    <property type="match status" value="1"/>
</dbReference>
<dbReference type="InterPro" id="IPR029032">
    <property type="entry name" value="AhpD-like"/>
</dbReference>
<sequence length="167" mass="18434">MTDVPASATGSARIKPPYIDVEMPSVYNAMEGVAVALSSAFDDVDLSRTIVELAYVRASQLNGCSTCLSVHVPRALSVGVSQQQIDLLPSWRHAKKVYSDAEKMAIELAEVITRLPEDASYEELLTRAREHFTKEQLVALEWGIIAINAFNRVSVVSQHPVRKRPRA</sequence>
<dbReference type="InterPro" id="IPR004675">
    <property type="entry name" value="AhpD_core"/>
</dbReference>